<accession>A0AAP5M5H1</accession>
<sequence length="61" mass="6929">MQETLINGALCAIANAPYWRDSPTLLVMSEFRNAVSCCIRYLIRLAICYSVTTPYNKLEKV</sequence>
<name>A0AAP5M5H1_9CYAN</name>
<evidence type="ECO:0000313" key="1">
    <source>
        <dbReference type="EMBL" id="MDR9895896.1"/>
    </source>
</evidence>
<dbReference type="AlphaFoldDB" id="A0AAP5M5H1"/>
<dbReference type="Proteomes" id="UP000667802">
    <property type="component" value="Unassembled WGS sequence"/>
</dbReference>
<dbReference type="EMBL" id="JAALHA020000006">
    <property type="protein sequence ID" value="MDR9895896.1"/>
    <property type="molecule type" value="Genomic_DNA"/>
</dbReference>
<protein>
    <submittedName>
        <fullName evidence="1">Uncharacterized protein</fullName>
    </submittedName>
</protein>
<gene>
    <name evidence="1" type="ORF">G7B40_015185</name>
</gene>
<reference evidence="2" key="1">
    <citation type="journal article" date="2021" name="Science">
        <title>Hunting the eagle killer: A cyanobacterial neurotoxin causes vacuolar myelinopathy.</title>
        <authorList>
            <person name="Breinlinger S."/>
            <person name="Phillips T.J."/>
            <person name="Haram B.N."/>
            <person name="Mares J."/>
            <person name="Martinez Yerena J.A."/>
            <person name="Hrouzek P."/>
            <person name="Sobotka R."/>
            <person name="Henderson W.M."/>
            <person name="Schmieder P."/>
            <person name="Williams S.M."/>
            <person name="Lauderdale J.D."/>
            <person name="Wilde H.D."/>
            <person name="Gerrin W."/>
            <person name="Kust A."/>
            <person name="Washington J.W."/>
            <person name="Wagner C."/>
            <person name="Geier B."/>
            <person name="Liebeke M."/>
            <person name="Enke H."/>
            <person name="Niedermeyer T.H.J."/>
            <person name="Wilde S.B."/>
        </authorList>
    </citation>
    <scope>NUCLEOTIDE SEQUENCE [LARGE SCALE GENOMIC DNA]</scope>
    <source>
        <strain evidence="2">Thurmond2011</strain>
    </source>
</reference>
<dbReference type="RefSeq" id="WP_208345353.1">
    <property type="nucleotide sequence ID" value="NZ_CAWQFN010000645.1"/>
</dbReference>
<comment type="caution">
    <text evidence="1">The sequence shown here is derived from an EMBL/GenBank/DDBJ whole genome shotgun (WGS) entry which is preliminary data.</text>
</comment>
<organism evidence="1 2">
    <name type="scientific">Aetokthonos hydrillicola Thurmond2011</name>
    <dbReference type="NCBI Taxonomy" id="2712845"/>
    <lineage>
        <taxon>Bacteria</taxon>
        <taxon>Bacillati</taxon>
        <taxon>Cyanobacteriota</taxon>
        <taxon>Cyanophyceae</taxon>
        <taxon>Nostocales</taxon>
        <taxon>Hapalosiphonaceae</taxon>
        <taxon>Aetokthonos</taxon>
    </lineage>
</organism>
<proteinExistence type="predicted"/>
<evidence type="ECO:0000313" key="2">
    <source>
        <dbReference type="Proteomes" id="UP000667802"/>
    </source>
</evidence>
<keyword evidence="2" id="KW-1185">Reference proteome</keyword>